<dbReference type="SUPFAM" id="SSF53756">
    <property type="entry name" value="UDP-Glycosyltransferase/glycogen phosphorylase"/>
    <property type="match status" value="1"/>
</dbReference>
<dbReference type="EMBL" id="QYCN01000024">
    <property type="protein sequence ID" value="RIY08182.1"/>
    <property type="molecule type" value="Genomic_DNA"/>
</dbReference>
<sequence>MTPAPFRVLLLGWNEAPRAGELAVPSVRPLVHHLAPLAPLSVMLPHLPQPPFSIPATARVTGLADLSLAEALAPRPRPDQRPGAWQRPAAPYVGSAGTGSAGGISGAWNSPAAPYLGATPGAAPGTTPAVTLTPADTSRTGTGTGNKLADTAENPATLLDHDLLLNLDEFARDGAEPAVAEANALDQPADDLVADERPADELTADELKEAHEPLPARVQATLTEALAALGVDLPTSTDLNFQVIQYARFATRRALLEEFAVIYAVDWPTWLAALEIRHQTGRPLVLHVHELVEERPNSDERGWGLALERLALRRADLVLAASDKVARRLYERYQLPPERLRMISPTDTEAINTILHQLEHSIPGRQAVAPFFPPTA</sequence>
<evidence type="ECO:0000259" key="2">
    <source>
        <dbReference type="Pfam" id="PF13579"/>
    </source>
</evidence>
<reference evidence="3 4" key="2">
    <citation type="submission" date="2019-01" db="EMBL/GenBank/DDBJ databases">
        <title>Hymenobacter humicola sp. nov., isolated from soils in Antarctica.</title>
        <authorList>
            <person name="Sedlacek I."/>
            <person name="Holochova P."/>
            <person name="Kralova S."/>
            <person name="Pantucek R."/>
            <person name="Stankova E."/>
            <person name="Vrbovska V."/>
            <person name="Kristofova L."/>
            <person name="Svec P."/>
            <person name="Busse H.-J."/>
        </authorList>
    </citation>
    <scope>NUCLEOTIDE SEQUENCE [LARGE SCALE GENOMIC DNA]</scope>
    <source>
        <strain evidence="3 4">CCM 8852</strain>
    </source>
</reference>
<feature type="domain" description="Glycosyltransferase subfamily 4-like N-terminal" evidence="2">
    <location>
        <begin position="228"/>
        <end position="345"/>
    </location>
</feature>
<name>A0A418QSU0_9BACT</name>
<protein>
    <recommendedName>
        <fullName evidence="2">Glycosyltransferase subfamily 4-like N-terminal domain-containing protein</fullName>
    </recommendedName>
</protein>
<dbReference type="Pfam" id="PF13579">
    <property type="entry name" value="Glyco_trans_4_4"/>
    <property type="match status" value="1"/>
</dbReference>
<feature type="region of interest" description="Disordered" evidence="1">
    <location>
        <begin position="124"/>
        <end position="150"/>
    </location>
</feature>
<dbReference type="OrthoDB" id="9810929at2"/>
<dbReference type="Proteomes" id="UP000284250">
    <property type="component" value="Unassembled WGS sequence"/>
</dbReference>
<proteinExistence type="predicted"/>
<accession>A0A418QSU0</accession>
<evidence type="ECO:0000313" key="4">
    <source>
        <dbReference type="Proteomes" id="UP000284250"/>
    </source>
</evidence>
<evidence type="ECO:0000313" key="3">
    <source>
        <dbReference type="EMBL" id="RIY08182.1"/>
    </source>
</evidence>
<evidence type="ECO:0000256" key="1">
    <source>
        <dbReference type="SAM" id="MobiDB-lite"/>
    </source>
</evidence>
<organism evidence="3 4">
    <name type="scientific">Hymenobacter rubripertinctus</name>
    <dbReference type="NCBI Taxonomy" id="2029981"/>
    <lineage>
        <taxon>Bacteria</taxon>
        <taxon>Pseudomonadati</taxon>
        <taxon>Bacteroidota</taxon>
        <taxon>Cytophagia</taxon>
        <taxon>Cytophagales</taxon>
        <taxon>Hymenobacteraceae</taxon>
        <taxon>Hymenobacter</taxon>
    </lineage>
</organism>
<dbReference type="InterPro" id="IPR028098">
    <property type="entry name" value="Glyco_trans_4-like_N"/>
</dbReference>
<comment type="caution">
    <text evidence="3">The sequence shown here is derived from an EMBL/GenBank/DDBJ whole genome shotgun (WGS) entry which is preliminary data.</text>
</comment>
<dbReference type="AlphaFoldDB" id="A0A418QSU0"/>
<dbReference type="Gene3D" id="3.40.50.2000">
    <property type="entry name" value="Glycogen Phosphorylase B"/>
    <property type="match status" value="1"/>
</dbReference>
<gene>
    <name evidence="3" type="ORF">D0T11_14845</name>
</gene>
<dbReference type="GO" id="GO:0016757">
    <property type="term" value="F:glycosyltransferase activity"/>
    <property type="evidence" value="ECO:0007669"/>
    <property type="project" value="UniProtKB-ARBA"/>
</dbReference>
<keyword evidence="4" id="KW-1185">Reference proteome</keyword>
<dbReference type="RefSeq" id="WP_119656589.1">
    <property type="nucleotide sequence ID" value="NZ_JBHUOI010000023.1"/>
</dbReference>
<reference evidence="3 4" key="1">
    <citation type="submission" date="2018-09" db="EMBL/GenBank/DDBJ databases">
        <authorList>
            <person name="Zeman M."/>
            <person name="Pardy F."/>
        </authorList>
    </citation>
    <scope>NUCLEOTIDE SEQUENCE [LARGE SCALE GENOMIC DNA]</scope>
    <source>
        <strain evidence="3 4">CCM 8852</strain>
    </source>
</reference>
<feature type="compositionally biased region" description="Low complexity" evidence="1">
    <location>
        <begin position="124"/>
        <end position="135"/>
    </location>
</feature>